<reference evidence="3" key="1">
    <citation type="journal article" date="2019" name="Int. J. Syst. Evol. Microbiol.">
        <title>The Global Catalogue of Microorganisms (GCM) 10K type strain sequencing project: providing services to taxonomists for standard genome sequencing and annotation.</title>
        <authorList>
            <consortium name="The Broad Institute Genomics Platform"/>
            <consortium name="The Broad Institute Genome Sequencing Center for Infectious Disease"/>
            <person name="Wu L."/>
            <person name="Ma J."/>
        </authorList>
    </citation>
    <scope>NUCLEOTIDE SEQUENCE [LARGE SCALE GENOMIC DNA]</scope>
    <source>
        <strain evidence="3">CCUG 62221</strain>
    </source>
</reference>
<dbReference type="EMBL" id="JBHTMV010000004">
    <property type="protein sequence ID" value="MFD1294414.1"/>
    <property type="molecule type" value="Genomic_DNA"/>
</dbReference>
<dbReference type="RefSeq" id="WP_386809601.1">
    <property type="nucleotide sequence ID" value="NZ_JBHTMV010000004.1"/>
</dbReference>
<keyword evidence="3" id="KW-1185">Reference proteome</keyword>
<dbReference type="InterPro" id="IPR000182">
    <property type="entry name" value="GNAT_dom"/>
</dbReference>
<dbReference type="PROSITE" id="PS51186">
    <property type="entry name" value="GNAT"/>
    <property type="match status" value="1"/>
</dbReference>
<dbReference type="Proteomes" id="UP001597241">
    <property type="component" value="Unassembled WGS sequence"/>
</dbReference>
<accession>A0ABW3WQ85</accession>
<protein>
    <submittedName>
        <fullName evidence="2">GNAT family N-acetyltransferase</fullName>
    </submittedName>
</protein>
<organism evidence="2 3">
    <name type="scientific">Lutibacter holmesii</name>
    <dbReference type="NCBI Taxonomy" id="1137985"/>
    <lineage>
        <taxon>Bacteria</taxon>
        <taxon>Pseudomonadati</taxon>
        <taxon>Bacteroidota</taxon>
        <taxon>Flavobacteriia</taxon>
        <taxon>Flavobacteriales</taxon>
        <taxon>Flavobacteriaceae</taxon>
        <taxon>Lutibacter</taxon>
    </lineage>
</organism>
<evidence type="ECO:0000313" key="3">
    <source>
        <dbReference type="Proteomes" id="UP001597241"/>
    </source>
</evidence>
<evidence type="ECO:0000259" key="1">
    <source>
        <dbReference type="PROSITE" id="PS51186"/>
    </source>
</evidence>
<comment type="caution">
    <text evidence="2">The sequence shown here is derived from an EMBL/GenBank/DDBJ whole genome shotgun (WGS) entry which is preliminary data.</text>
</comment>
<evidence type="ECO:0000313" key="2">
    <source>
        <dbReference type="EMBL" id="MFD1294414.1"/>
    </source>
</evidence>
<dbReference type="InterPro" id="IPR016181">
    <property type="entry name" value="Acyl_CoA_acyltransferase"/>
</dbReference>
<feature type="domain" description="N-acetyltransferase" evidence="1">
    <location>
        <begin position="2"/>
        <end position="144"/>
    </location>
</feature>
<sequence length="144" mass="16345">MINIKKISAEDTYAIRLEVLRENIPLPYKFNGDFDENTFHLGAFSNNKLIAVSSFMSMSKTEFKGLQYQLRGMATLQSFHGKGAGKLMVKKAVELLKANSIDVLWCNAREVAVPFYLKQGFTVVGELFDIEFVGPHYVMKKELK</sequence>
<dbReference type="SUPFAM" id="SSF55729">
    <property type="entry name" value="Acyl-CoA N-acyltransferases (Nat)"/>
    <property type="match status" value="1"/>
</dbReference>
<proteinExistence type="predicted"/>
<dbReference type="Gene3D" id="3.40.630.30">
    <property type="match status" value="1"/>
</dbReference>
<gene>
    <name evidence="2" type="ORF">ACFQ5N_11255</name>
</gene>
<name>A0ABW3WQ85_9FLAO</name>
<dbReference type="Pfam" id="PF00583">
    <property type="entry name" value="Acetyltransf_1"/>
    <property type="match status" value="1"/>
</dbReference>